<dbReference type="EMBL" id="JABSTV010001246">
    <property type="protein sequence ID" value="KAH7975689.1"/>
    <property type="molecule type" value="Genomic_DNA"/>
</dbReference>
<protein>
    <recommendedName>
        <fullName evidence="4">Secreted protein</fullName>
    </recommendedName>
</protein>
<keyword evidence="3" id="KW-1185">Reference proteome</keyword>
<evidence type="ECO:0008006" key="4">
    <source>
        <dbReference type="Google" id="ProtNLM"/>
    </source>
</evidence>
<accession>A0A9D4QDA9</accession>
<dbReference type="Proteomes" id="UP000821837">
    <property type="component" value="Chromosome 10"/>
</dbReference>
<reference evidence="2" key="2">
    <citation type="submission" date="2021-09" db="EMBL/GenBank/DDBJ databases">
        <authorList>
            <person name="Jia N."/>
            <person name="Wang J."/>
            <person name="Shi W."/>
            <person name="Du L."/>
            <person name="Sun Y."/>
            <person name="Zhan W."/>
            <person name="Jiang J."/>
            <person name="Wang Q."/>
            <person name="Zhang B."/>
            <person name="Ji P."/>
            <person name="Sakyi L.B."/>
            <person name="Cui X."/>
            <person name="Yuan T."/>
            <person name="Jiang B."/>
            <person name="Yang W."/>
            <person name="Lam T.T.-Y."/>
            <person name="Chang Q."/>
            <person name="Ding S."/>
            <person name="Wang X."/>
            <person name="Zhu J."/>
            <person name="Ruan X."/>
            <person name="Zhao L."/>
            <person name="Wei J."/>
            <person name="Que T."/>
            <person name="Du C."/>
            <person name="Cheng J."/>
            <person name="Dai P."/>
            <person name="Han X."/>
            <person name="Huang E."/>
            <person name="Gao Y."/>
            <person name="Liu J."/>
            <person name="Shao H."/>
            <person name="Ye R."/>
            <person name="Li L."/>
            <person name="Wei W."/>
            <person name="Wang X."/>
            <person name="Wang C."/>
            <person name="Huo Q."/>
            <person name="Li W."/>
            <person name="Guo W."/>
            <person name="Chen H."/>
            <person name="Chen S."/>
            <person name="Zhou L."/>
            <person name="Zhou L."/>
            <person name="Ni X."/>
            <person name="Tian J."/>
            <person name="Zhou Y."/>
            <person name="Sheng Y."/>
            <person name="Liu T."/>
            <person name="Pan Y."/>
            <person name="Xia L."/>
            <person name="Li J."/>
            <person name="Zhao F."/>
            <person name="Cao W."/>
        </authorList>
    </citation>
    <scope>NUCLEOTIDE SEQUENCE</scope>
    <source>
        <strain evidence="2">Rsan-2018</strain>
        <tissue evidence="2">Larvae</tissue>
    </source>
</reference>
<feature type="signal peptide" evidence="1">
    <location>
        <begin position="1"/>
        <end position="21"/>
    </location>
</feature>
<dbReference type="AlphaFoldDB" id="A0A9D4QDA9"/>
<organism evidence="2 3">
    <name type="scientific">Rhipicephalus sanguineus</name>
    <name type="common">Brown dog tick</name>
    <name type="synonym">Ixodes sanguineus</name>
    <dbReference type="NCBI Taxonomy" id="34632"/>
    <lineage>
        <taxon>Eukaryota</taxon>
        <taxon>Metazoa</taxon>
        <taxon>Ecdysozoa</taxon>
        <taxon>Arthropoda</taxon>
        <taxon>Chelicerata</taxon>
        <taxon>Arachnida</taxon>
        <taxon>Acari</taxon>
        <taxon>Parasitiformes</taxon>
        <taxon>Ixodida</taxon>
        <taxon>Ixodoidea</taxon>
        <taxon>Ixodidae</taxon>
        <taxon>Rhipicephalinae</taxon>
        <taxon>Rhipicephalus</taxon>
        <taxon>Rhipicephalus</taxon>
    </lineage>
</organism>
<evidence type="ECO:0000256" key="1">
    <source>
        <dbReference type="SAM" id="SignalP"/>
    </source>
</evidence>
<sequence>MRLSNPFVFIVQFCLSLLCSAGNGDTGWFRINGMAQDSNKTDLHVPGLLTGILFHNRLKTTSAHLGAQNQLATPPFGTPIKNNFADEPATRHGFTSGMRLSNPWKIEIWLLLVGLKLE</sequence>
<feature type="chain" id="PRO_5039622691" description="Secreted protein" evidence="1">
    <location>
        <begin position="22"/>
        <end position="118"/>
    </location>
</feature>
<reference evidence="2" key="1">
    <citation type="journal article" date="2020" name="Cell">
        <title>Large-Scale Comparative Analyses of Tick Genomes Elucidate Their Genetic Diversity and Vector Capacities.</title>
        <authorList>
            <consortium name="Tick Genome and Microbiome Consortium (TIGMIC)"/>
            <person name="Jia N."/>
            <person name="Wang J."/>
            <person name="Shi W."/>
            <person name="Du L."/>
            <person name="Sun Y."/>
            <person name="Zhan W."/>
            <person name="Jiang J.F."/>
            <person name="Wang Q."/>
            <person name="Zhang B."/>
            <person name="Ji P."/>
            <person name="Bell-Sakyi L."/>
            <person name="Cui X.M."/>
            <person name="Yuan T.T."/>
            <person name="Jiang B.G."/>
            <person name="Yang W.F."/>
            <person name="Lam T.T."/>
            <person name="Chang Q.C."/>
            <person name="Ding S.J."/>
            <person name="Wang X.J."/>
            <person name="Zhu J.G."/>
            <person name="Ruan X.D."/>
            <person name="Zhao L."/>
            <person name="Wei J.T."/>
            <person name="Ye R.Z."/>
            <person name="Que T.C."/>
            <person name="Du C.H."/>
            <person name="Zhou Y.H."/>
            <person name="Cheng J.X."/>
            <person name="Dai P.F."/>
            <person name="Guo W.B."/>
            <person name="Han X.H."/>
            <person name="Huang E.J."/>
            <person name="Li L.F."/>
            <person name="Wei W."/>
            <person name="Gao Y.C."/>
            <person name="Liu J.Z."/>
            <person name="Shao H.Z."/>
            <person name="Wang X."/>
            <person name="Wang C.C."/>
            <person name="Yang T.C."/>
            <person name="Huo Q.B."/>
            <person name="Li W."/>
            <person name="Chen H.Y."/>
            <person name="Chen S.E."/>
            <person name="Zhou L.G."/>
            <person name="Ni X.B."/>
            <person name="Tian J.H."/>
            <person name="Sheng Y."/>
            <person name="Liu T."/>
            <person name="Pan Y.S."/>
            <person name="Xia L.Y."/>
            <person name="Li J."/>
            <person name="Zhao F."/>
            <person name="Cao W.C."/>
        </authorList>
    </citation>
    <scope>NUCLEOTIDE SEQUENCE</scope>
    <source>
        <strain evidence="2">Rsan-2018</strain>
    </source>
</reference>
<evidence type="ECO:0000313" key="2">
    <source>
        <dbReference type="EMBL" id="KAH7975689.1"/>
    </source>
</evidence>
<name>A0A9D4QDA9_RHISA</name>
<gene>
    <name evidence="2" type="ORF">HPB52_004466</name>
</gene>
<comment type="caution">
    <text evidence="2">The sequence shown here is derived from an EMBL/GenBank/DDBJ whole genome shotgun (WGS) entry which is preliminary data.</text>
</comment>
<keyword evidence="1" id="KW-0732">Signal</keyword>
<evidence type="ECO:0000313" key="3">
    <source>
        <dbReference type="Proteomes" id="UP000821837"/>
    </source>
</evidence>
<proteinExistence type="predicted"/>